<dbReference type="NCBIfam" id="TIGR00690">
    <property type="entry name" value="rpoZ"/>
    <property type="match status" value="1"/>
</dbReference>
<dbReference type="InterPro" id="IPR003716">
    <property type="entry name" value="DNA-dir_RNA_pol_omega"/>
</dbReference>
<dbReference type="PANTHER" id="PTHR34476">
    <property type="entry name" value="DNA-DIRECTED RNA POLYMERASE SUBUNIT OMEGA"/>
    <property type="match status" value="1"/>
</dbReference>
<dbReference type="SUPFAM" id="SSF63562">
    <property type="entry name" value="RPB6/omega subunit-like"/>
    <property type="match status" value="1"/>
</dbReference>
<protein>
    <recommendedName>
        <fullName evidence="3 10">DNA-directed RNA polymerase subunit omega</fullName>
        <shortName evidence="10">RNAP omega subunit</shortName>
        <ecNumber evidence="2 10">2.7.7.6</ecNumber>
    </recommendedName>
    <alternativeName>
        <fullName evidence="10">RNA polymerase omega subunit</fullName>
    </alternativeName>
    <alternativeName>
        <fullName evidence="8 10">Transcriptase subunit omega</fullName>
    </alternativeName>
</protein>
<dbReference type="GO" id="GO:0006351">
    <property type="term" value="P:DNA-templated transcription"/>
    <property type="evidence" value="ECO:0007669"/>
    <property type="project" value="UniProtKB-UniRule"/>
</dbReference>
<comment type="similarity">
    <text evidence="1 10">Belongs to the RNA polymerase subunit omega family.</text>
</comment>
<evidence type="ECO:0000256" key="8">
    <source>
        <dbReference type="ARBA" id="ARBA00029924"/>
    </source>
</evidence>
<keyword evidence="12" id="KW-1185">Reference proteome</keyword>
<dbReference type="EC" id="2.7.7.6" evidence="2 10"/>
<dbReference type="Gene3D" id="3.90.940.10">
    <property type="match status" value="1"/>
</dbReference>
<dbReference type="InterPro" id="IPR006110">
    <property type="entry name" value="Pol_omega/Rpo6/RPB6"/>
</dbReference>
<evidence type="ECO:0000256" key="10">
    <source>
        <dbReference type="HAMAP-Rule" id="MF_00366"/>
    </source>
</evidence>
<dbReference type="RefSeq" id="WP_073201830.1">
    <property type="nucleotide sequence ID" value="NZ_FRCZ01000004.1"/>
</dbReference>
<evidence type="ECO:0000256" key="5">
    <source>
        <dbReference type="ARBA" id="ARBA00022679"/>
    </source>
</evidence>
<dbReference type="SMART" id="SM01409">
    <property type="entry name" value="RNA_pol_Rpb6"/>
    <property type="match status" value="1"/>
</dbReference>
<reference evidence="11 12" key="1">
    <citation type="submission" date="2016-11" db="EMBL/GenBank/DDBJ databases">
        <authorList>
            <person name="Jaros S."/>
            <person name="Januszkiewicz K."/>
            <person name="Wedrychowicz H."/>
        </authorList>
    </citation>
    <scope>NUCLEOTIDE SEQUENCE [LARGE SCALE GENOMIC DNA]</scope>
    <source>
        <strain evidence="11 12">CGMCC 1.10681</strain>
    </source>
</reference>
<dbReference type="InterPro" id="IPR036161">
    <property type="entry name" value="RPB6/omega-like_sf"/>
</dbReference>
<dbReference type="EMBL" id="FRCZ01000004">
    <property type="protein sequence ID" value="SHN15538.1"/>
    <property type="molecule type" value="Genomic_DNA"/>
</dbReference>
<comment type="catalytic activity">
    <reaction evidence="9 10">
        <text>RNA(n) + a ribonucleoside 5'-triphosphate = RNA(n+1) + diphosphate</text>
        <dbReference type="Rhea" id="RHEA:21248"/>
        <dbReference type="Rhea" id="RHEA-COMP:14527"/>
        <dbReference type="Rhea" id="RHEA-COMP:17342"/>
        <dbReference type="ChEBI" id="CHEBI:33019"/>
        <dbReference type="ChEBI" id="CHEBI:61557"/>
        <dbReference type="ChEBI" id="CHEBI:140395"/>
        <dbReference type="EC" id="2.7.7.6"/>
    </reaction>
</comment>
<evidence type="ECO:0000313" key="11">
    <source>
        <dbReference type="EMBL" id="SHN15538.1"/>
    </source>
</evidence>
<dbReference type="Pfam" id="PF01192">
    <property type="entry name" value="RNA_pol_Rpb6"/>
    <property type="match status" value="1"/>
</dbReference>
<dbReference type="HAMAP" id="MF_00366">
    <property type="entry name" value="RNApol_bact_RpoZ"/>
    <property type="match status" value="1"/>
</dbReference>
<dbReference type="Proteomes" id="UP000184184">
    <property type="component" value="Unassembled WGS sequence"/>
</dbReference>
<evidence type="ECO:0000256" key="9">
    <source>
        <dbReference type="ARBA" id="ARBA00048552"/>
    </source>
</evidence>
<dbReference type="AlphaFoldDB" id="A0A1M7PFP6"/>
<name>A0A1M7PFP6_9BACI</name>
<comment type="function">
    <text evidence="10">Promotes RNA polymerase assembly. Latches the N- and C-terminal regions of the beta' subunit thereby facilitating its interaction with the beta and alpha subunits.</text>
</comment>
<comment type="subunit">
    <text evidence="10">The RNAP catalytic core consists of 2 alpha, 1 beta, 1 beta' and 1 omega subunit. When a sigma factor is associated with the core the holoenzyme is formed, which can initiate transcription.</text>
</comment>
<accession>A0A1M7PFP6</accession>
<keyword evidence="6 10" id="KW-0548">Nucleotidyltransferase</keyword>
<organism evidence="11 12">
    <name type="scientific">Gracilibacillus kekensis</name>
    <dbReference type="NCBI Taxonomy" id="1027249"/>
    <lineage>
        <taxon>Bacteria</taxon>
        <taxon>Bacillati</taxon>
        <taxon>Bacillota</taxon>
        <taxon>Bacilli</taxon>
        <taxon>Bacillales</taxon>
        <taxon>Bacillaceae</taxon>
        <taxon>Gracilibacillus</taxon>
    </lineage>
</organism>
<evidence type="ECO:0000256" key="6">
    <source>
        <dbReference type="ARBA" id="ARBA00022695"/>
    </source>
</evidence>
<keyword evidence="4 10" id="KW-0240">DNA-directed RNA polymerase</keyword>
<evidence type="ECO:0000256" key="3">
    <source>
        <dbReference type="ARBA" id="ARBA00013725"/>
    </source>
</evidence>
<sequence>MILEPSIDKLQTKINSKYTLVTLAAKRARQIQDTKVHQVENPDSATYVGLALEEILEEKLIVHPDYVMPNE</sequence>
<keyword evidence="5 10" id="KW-0808">Transferase</keyword>
<dbReference type="PANTHER" id="PTHR34476:SF1">
    <property type="entry name" value="DNA-DIRECTED RNA POLYMERASE SUBUNIT OMEGA"/>
    <property type="match status" value="1"/>
</dbReference>
<keyword evidence="7 10" id="KW-0804">Transcription</keyword>
<evidence type="ECO:0000313" key="12">
    <source>
        <dbReference type="Proteomes" id="UP000184184"/>
    </source>
</evidence>
<dbReference type="GO" id="GO:0003677">
    <property type="term" value="F:DNA binding"/>
    <property type="evidence" value="ECO:0007669"/>
    <property type="project" value="UniProtKB-UniRule"/>
</dbReference>
<gene>
    <name evidence="10" type="primary">rpoZ</name>
    <name evidence="11" type="ORF">SAMN05216179_2127</name>
</gene>
<evidence type="ECO:0000256" key="2">
    <source>
        <dbReference type="ARBA" id="ARBA00012418"/>
    </source>
</evidence>
<proteinExistence type="inferred from homology"/>
<evidence type="ECO:0000256" key="7">
    <source>
        <dbReference type="ARBA" id="ARBA00023163"/>
    </source>
</evidence>
<dbReference type="STRING" id="1027249.SAMN05216179_2127"/>
<dbReference type="GO" id="GO:0003899">
    <property type="term" value="F:DNA-directed RNA polymerase activity"/>
    <property type="evidence" value="ECO:0007669"/>
    <property type="project" value="UniProtKB-UniRule"/>
</dbReference>
<evidence type="ECO:0000256" key="4">
    <source>
        <dbReference type="ARBA" id="ARBA00022478"/>
    </source>
</evidence>
<dbReference type="GO" id="GO:0000428">
    <property type="term" value="C:DNA-directed RNA polymerase complex"/>
    <property type="evidence" value="ECO:0007669"/>
    <property type="project" value="UniProtKB-KW"/>
</dbReference>
<evidence type="ECO:0000256" key="1">
    <source>
        <dbReference type="ARBA" id="ARBA00006711"/>
    </source>
</evidence>